<evidence type="ECO:0000256" key="2">
    <source>
        <dbReference type="ARBA" id="ARBA00004123"/>
    </source>
</evidence>
<keyword evidence="6" id="KW-0540">Nuclease</keyword>
<dbReference type="InParanoid" id="A0A3P8VLR9"/>
<evidence type="ECO:0000256" key="5">
    <source>
        <dbReference type="ARBA" id="ARBA00022553"/>
    </source>
</evidence>
<organism evidence="14 15">
    <name type="scientific">Cynoglossus semilaevis</name>
    <name type="common">Tongue sole</name>
    <dbReference type="NCBI Taxonomy" id="244447"/>
    <lineage>
        <taxon>Eukaryota</taxon>
        <taxon>Metazoa</taxon>
        <taxon>Chordata</taxon>
        <taxon>Craniata</taxon>
        <taxon>Vertebrata</taxon>
        <taxon>Euteleostomi</taxon>
        <taxon>Actinopterygii</taxon>
        <taxon>Neopterygii</taxon>
        <taxon>Teleostei</taxon>
        <taxon>Neoteleostei</taxon>
        <taxon>Acanthomorphata</taxon>
        <taxon>Carangaria</taxon>
        <taxon>Pleuronectiformes</taxon>
        <taxon>Pleuronectoidei</taxon>
        <taxon>Cynoglossidae</taxon>
        <taxon>Cynoglossinae</taxon>
        <taxon>Cynoglossus</taxon>
    </lineage>
</organism>
<proteinExistence type="inferred from homology"/>
<protein>
    <recommendedName>
        <fullName evidence="12">Cell cycle checkpoint control protein RAD9A</fullName>
        <ecNumber evidence="4">3.1.11.2</ecNumber>
    </recommendedName>
    <alternativeName>
        <fullName evidence="13">DNA repair exonuclease rad9 homolog A</fullName>
    </alternativeName>
</protein>
<sequence length="177" mass="19809">RLTLVVSCDIAAFGKAIHALSRIGEDLWLLALRSVNSAHSAYACFVFSPMFFQHYSLGSNQDQGSEIIHCKLAMKSVLPLFRSLTSIERNVERCQITINTTSDRVKIMFICKHGLTKTHNLHFQESESLQAEFAADLCPNILKAPARLEPQHSLIKFKPAGHPSNSAHEYQTHVHIA</sequence>
<dbReference type="Ensembl" id="ENSCSET00000016431.1">
    <property type="protein sequence ID" value="ENSCSEP00000016223.1"/>
    <property type="gene ID" value="ENSCSEG00000010443.1"/>
</dbReference>
<dbReference type="GO" id="GO:0030896">
    <property type="term" value="C:checkpoint clamp complex"/>
    <property type="evidence" value="ECO:0007669"/>
    <property type="project" value="InterPro"/>
</dbReference>
<keyword evidence="7" id="KW-0227">DNA damage</keyword>
<evidence type="ECO:0000256" key="12">
    <source>
        <dbReference type="ARBA" id="ARBA00069752"/>
    </source>
</evidence>
<dbReference type="GO" id="GO:0071479">
    <property type="term" value="P:cellular response to ionizing radiation"/>
    <property type="evidence" value="ECO:0007669"/>
    <property type="project" value="TreeGrafter"/>
</dbReference>
<comment type="similarity">
    <text evidence="3">Belongs to the rad9 family.</text>
</comment>
<dbReference type="PANTHER" id="PTHR15237">
    <property type="entry name" value="DNA REPAIR PROTEIN RAD9"/>
    <property type="match status" value="1"/>
</dbReference>
<reference evidence="14" key="3">
    <citation type="submission" date="2025-09" db="UniProtKB">
        <authorList>
            <consortium name="Ensembl"/>
        </authorList>
    </citation>
    <scope>IDENTIFICATION</scope>
</reference>
<dbReference type="GO" id="GO:0006281">
    <property type="term" value="P:DNA repair"/>
    <property type="evidence" value="ECO:0007669"/>
    <property type="project" value="TreeGrafter"/>
</dbReference>
<accession>A0A3P8VLR9</accession>
<dbReference type="STRING" id="244447.ENSCSEP00000016223"/>
<dbReference type="EC" id="3.1.11.2" evidence="4"/>
<evidence type="ECO:0000256" key="13">
    <source>
        <dbReference type="ARBA" id="ARBA00079896"/>
    </source>
</evidence>
<dbReference type="OMA" id="GNAHSAY"/>
<dbReference type="Gene3D" id="3.70.10.10">
    <property type="match status" value="1"/>
</dbReference>
<comment type="function">
    <text evidence="11">Component of the 9-1-1 cell-cycle checkpoint response complex that plays a major role in DNA repair. The 9-1-1 complex is recruited to DNA lesion upon damage by the RAD17-replication factor C (RFC) clamp loader complex. Acts then as a sliding clamp platform on DNA for several proteins involved in long-patch base excision repair (LP-BER). The 9-1-1 complex stimulates DNA polymerase beta (POLB) activity by increasing its affinity for the 3'-OH end of the primer-template and stabilizes POLB to those sites where LP-BER proceeds; endonuclease FEN1 cleavage activity on substrates with double, nick, or gap flaps of distinct sequences and lengths; and DNA ligase I (LIG1) on long-patch base excision repair substrates. The 9-1-1 complex is necessary for the recruitment of RHNO1 to sites of double-stranded breaks (DSB) occurring during the S phase. RAD9A possesses 3'-&gt;5' double stranded DNA exonuclease activity.</text>
</comment>
<evidence type="ECO:0000256" key="8">
    <source>
        <dbReference type="ARBA" id="ARBA00022801"/>
    </source>
</evidence>
<comment type="subcellular location">
    <subcellularLocation>
        <location evidence="2">Nucleus</location>
    </subcellularLocation>
</comment>
<dbReference type="GO" id="GO:0000076">
    <property type="term" value="P:DNA replication checkpoint signaling"/>
    <property type="evidence" value="ECO:0007669"/>
    <property type="project" value="TreeGrafter"/>
</dbReference>
<name>A0A3P8VLR9_CYNSE</name>
<keyword evidence="8" id="KW-0378">Hydrolase</keyword>
<evidence type="ECO:0000313" key="14">
    <source>
        <dbReference type="Ensembl" id="ENSCSEP00000016223.1"/>
    </source>
</evidence>
<keyword evidence="9" id="KW-0269">Exonuclease</keyword>
<comment type="catalytic activity">
    <reaction evidence="1">
        <text>Exonucleolytic cleavage in the 3'- to 5'-direction to yield nucleoside 5'-phosphates.</text>
        <dbReference type="EC" id="3.1.11.2"/>
    </reaction>
</comment>
<keyword evidence="15" id="KW-1185">Reference proteome</keyword>
<evidence type="ECO:0000256" key="10">
    <source>
        <dbReference type="ARBA" id="ARBA00023242"/>
    </source>
</evidence>
<reference evidence="14 15" key="1">
    <citation type="journal article" date="2014" name="Nat. Genet.">
        <title>Whole-genome sequence of a flatfish provides insights into ZW sex chromosome evolution and adaptation to a benthic lifestyle.</title>
        <authorList>
            <person name="Chen S."/>
            <person name="Zhang G."/>
            <person name="Shao C."/>
            <person name="Huang Q."/>
            <person name="Liu G."/>
            <person name="Zhang P."/>
            <person name="Song W."/>
            <person name="An N."/>
            <person name="Chalopin D."/>
            <person name="Volff J.N."/>
            <person name="Hong Y."/>
            <person name="Li Q."/>
            <person name="Sha Z."/>
            <person name="Zhou H."/>
            <person name="Xie M."/>
            <person name="Yu Q."/>
            <person name="Liu Y."/>
            <person name="Xiang H."/>
            <person name="Wang N."/>
            <person name="Wu K."/>
            <person name="Yang C."/>
            <person name="Zhou Q."/>
            <person name="Liao X."/>
            <person name="Yang L."/>
            <person name="Hu Q."/>
            <person name="Zhang J."/>
            <person name="Meng L."/>
            <person name="Jin L."/>
            <person name="Tian Y."/>
            <person name="Lian J."/>
            <person name="Yang J."/>
            <person name="Miao G."/>
            <person name="Liu S."/>
            <person name="Liang Z."/>
            <person name="Yan F."/>
            <person name="Li Y."/>
            <person name="Sun B."/>
            <person name="Zhang H."/>
            <person name="Zhang J."/>
            <person name="Zhu Y."/>
            <person name="Du M."/>
            <person name="Zhao Y."/>
            <person name="Schartl M."/>
            <person name="Tang Q."/>
            <person name="Wang J."/>
        </authorList>
    </citation>
    <scope>NUCLEOTIDE SEQUENCE</scope>
</reference>
<keyword evidence="10" id="KW-0539">Nucleus</keyword>
<evidence type="ECO:0000256" key="4">
    <source>
        <dbReference type="ARBA" id="ARBA00012115"/>
    </source>
</evidence>
<dbReference type="AlphaFoldDB" id="A0A3P8VLR9"/>
<evidence type="ECO:0000256" key="1">
    <source>
        <dbReference type="ARBA" id="ARBA00000493"/>
    </source>
</evidence>
<dbReference type="GO" id="GO:0008311">
    <property type="term" value="F:double-stranded DNA 3'-5' DNA exonuclease activity"/>
    <property type="evidence" value="ECO:0007669"/>
    <property type="project" value="UniProtKB-EC"/>
</dbReference>
<dbReference type="PANTHER" id="PTHR15237:SF2">
    <property type="entry name" value="CELL CYCLE CHECKPOINT CONTROL PROTEIN RAD9B"/>
    <property type="match status" value="1"/>
</dbReference>
<evidence type="ECO:0000256" key="11">
    <source>
        <dbReference type="ARBA" id="ARBA00059283"/>
    </source>
</evidence>
<dbReference type="GeneTree" id="ENSGT00390000005767"/>
<dbReference type="InterPro" id="IPR046938">
    <property type="entry name" value="DNA_clamp_sf"/>
</dbReference>
<dbReference type="GO" id="GO:0031573">
    <property type="term" value="P:mitotic intra-S DNA damage checkpoint signaling"/>
    <property type="evidence" value="ECO:0007669"/>
    <property type="project" value="TreeGrafter"/>
</dbReference>
<dbReference type="SUPFAM" id="SSF55979">
    <property type="entry name" value="DNA clamp"/>
    <property type="match status" value="1"/>
</dbReference>
<evidence type="ECO:0000313" key="15">
    <source>
        <dbReference type="Proteomes" id="UP000265120"/>
    </source>
</evidence>
<keyword evidence="5" id="KW-0597">Phosphoprotein</keyword>
<dbReference type="Proteomes" id="UP000265120">
    <property type="component" value="Chromosome Z"/>
</dbReference>
<reference evidence="14" key="2">
    <citation type="submission" date="2025-08" db="UniProtKB">
        <authorList>
            <consortium name="Ensembl"/>
        </authorList>
    </citation>
    <scope>IDENTIFICATION</scope>
</reference>
<dbReference type="InterPro" id="IPR007268">
    <property type="entry name" value="Rad9/Ddc1"/>
</dbReference>
<evidence type="ECO:0000256" key="3">
    <source>
        <dbReference type="ARBA" id="ARBA00008494"/>
    </source>
</evidence>
<evidence type="ECO:0000256" key="6">
    <source>
        <dbReference type="ARBA" id="ARBA00022722"/>
    </source>
</evidence>
<evidence type="ECO:0000256" key="7">
    <source>
        <dbReference type="ARBA" id="ARBA00022763"/>
    </source>
</evidence>
<evidence type="ECO:0000256" key="9">
    <source>
        <dbReference type="ARBA" id="ARBA00022839"/>
    </source>
</evidence>
<dbReference type="Pfam" id="PF04139">
    <property type="entry name" value="Rad9"/>
    <property type="match status" value="1"/>
</dbReference>
<dbReference type="FunFam" id="3.70.10.10:FF:000005">
    <property type="entry name" value="Cell cycle checkpoint control protein"/>
    <property type="match status" value="1"/>
</dbReference>